<evidence type="ECO:0000256" key="4">
    <source>
        <dbReference type="ARBA" id="ARBA00022475"/>
    </source>
</evidence>
<dbReference type="RefSeq" id="WP_159963724.1">
    <property type="nucleotide sequence ID" value="NZ_APKE01000004.1"/>
</dbReference>
<proteinExistence type="inferred from homology"/>
<evidence type="ECO:0000256" key="6">
    <source>
        <dbReference type="ARBA" id="ARBA00022989"/>
    </source>
</evidence>
<evidence type="ECO:0000256" key="8">
    <source>
        <dbReference type="RuleBase" id="RU363041"/>
    </source>
</evidence>
<comment type="similarity">
    <text evidence="2 8">Belongs to the 4-toluene sulfonate uptake permease (TSUP) (TC 2.A.102) family.</text>
</comment>
<dbReference type="InterPro" id="IPR052017">
    <property type="entry name" value="TSUP"/>
</dbReference>
<keyword evidence="10" id="KW-1185">Reference proteome</keyword>
<keyword evidence="7 8" id="KW-0472">Membrane</keyword>
<evidence type="ECO:0000256" key="7">
    <source>
        <dbReference type="ARBA" id="ARBA00023136"/>
    </source>
</evidence>
<comment type="subcellular location">
    <subcellularLocation>
        <location evidence="1 8">Cell membrane</location>
        <topology evidence="1 8">Multi-pass membrane protein</topology>
    </subcellularLocation>
</comment>
<evidence type="ECO:0000256" key="5">
    <source>
        <dbReference type="ARBA" id="ARBA00022692"/>
    </source>
</evidence>
<sequence length="250" mass="26580">MILDFSLFLLAIPAVLFAGISKGGFASGAAFAATPFLALAVTPGQAIGLMLPLLMLMDVAALRPYWRRWDSHAATALILGALPGVALGAALYGVADPELFKLLIGVVALAFVAFQLSRALGLLRLERRRPGGPAGYLWGCVAGFTSFISHAGGPPAAVYLLPLGLSKQTFQATTVITFWAINLAKFAPYAYLGIFSRETFLAALLLSPVALMGIWIGVRLHRRVPERLFFGLTYLFLTVTGGKLVIDGLS</sequence>
<reference evidence="9" key="1">
    <citation type="submission" date="2013-03" db="EMBL/GenBank/DDBJ databases">
        <title>Genome Sequence of the Profundibacterium mesophilum strain KAUST100406-0324T from Red Sea, a novel genus in the family Rhodobacteraceae.</title>
        <authorList>
            <person name="Essack M."/>
            <person name="Alam I."/>
            <person name="Lafi F."/>
            <person name="Alawi W."/>
            <person name="Kamanu F."/>
            <person name="Al-Suwailem A."/>
            <person name="Lee O.O."/>
            <person name="Xu Y."/>
            <person name="Bajic V."/>
            <person name="Qian P.-Y."/>
            <person name="Archer J."/>
        </authorList>
    </citation>
    <scope>NUCLEOTIDE SEQUENCE</scope>
    <source>
        <strain evidence="9">KAUST100406-0324</strain>
    </source>
</reference>
<evidence type="ECO:0000256" key="1">
    <source>
        <dbReference type="ARBA" id="ARBA00004651"/>
    </source>
</evidence>
<keyword evidence="3" id="KW-0813">Transport</keyword>
<keyword evidence="4 8" id="KW-1003">Cell membrane</keyword>
<dbReference type="EMBL" id="APKE01000004">
    <property type="protein sequence ID" value="KAF0677347.1"/>
    <property type="molecule type" value="Genomic_DNA"/>
</dbReference>
<feature type="transmembrane region" description="Helical" evidence="8">
    <location>
        <begin position="73"/>
        <end position="94"/>
    </location>
</feature>
<dbReference type="Pfam" id="PF01925">
    <property type="entry name" value="TauE"/>
    <property type="match status" value="1"/>
</dbReference>
<feature type="transmembrane region" description="Helical" evidence="8">
    <location>
        <begin position="36"/>
        <end position="61"/>
    </location>
</feature>
<dbReference type="Proteomes" id="UP000698242">
    <property type="component" value="Unassembled WGS sequence"/>
</dbReference>
<dbReference type="PANTHER" id="PTHR30269:SF37">
    <property type="entry name" value="MEMBRANE TRANSPORTER PROTEIN"/>
    <property type="match status" value="1"/>
</dbReference>
<organism evidence="9 10">
    <name type="scientific">Profundibacterium mesophilum KAUST100406-0324</name>
    <dbReference type="NCBI Taxonomy" id="1037889"/>
    <lineage>
        <taxon>Bacteria</taxon>
        <taxon>Pseudomonadati</taxon>
        <taxon>Pseudomonadota</taxon>
        <taxon>Alphaproteobacteria</taxon>
        <taxon>Rhodobacterales</taxon>
        <taxon>Roseobacteraceae</taxon>
        <taxon>Profundibacterium</taxon>
    </lineage>
</organism>
<feature type="transmembrane region" description="Helical" evidence="8">
    <location>
        <begin position="172"/>
        <end position="192"/>
    </location>
</feature>
<evidence type="ECO:0000256" key="2">
    <source>
        <dbReference type="ARBA" id="ARBA00009142"/>
    </source>
</evidence>
<accession>A0A921NRJ2</accession>
<evidence type="ECO:0000313" key="10">
    <source>
        <dbReference type="Proteomes" id="UP000698242"/>
    </source>
</evidence>
<evidence type="ECO:0000256" key="3">
    <source>
        <dbReference type="ARBA" id="ARBA00022448"/>
    </source>
</evidence>
<feature type="transmembrane region" description="Helical" evidence="8">
    <location>
        <begin position="100"/>
        <end position="123"/>
    </location>
</feature>
<dbReference type="InterPro" id="IPR002781">
    <property type="entry name" value="TM_pro_TauE-like"/>
</dbReference>
<feature type="transmembrane region" description="Helical" evidence="8">
    <location>
        <begin position="135"/>
        <end position="152"/>
    </location>
</feature>
<feature type="transmembrane region" description="Helical" evidence="8">
    <location>
        <begin position="199"/>
        <end position="216"/>
    </location>
</feature>
<protein>
    <recommendedName>
        <fullName evidence="8">Probable membrane transporter protein</fullName>
    </recommendedName>
</protein>
<dbReference type="PANTHER" id="PTHR30269">
    <property type="entry name" value="TRANSMEMBRANE PROTEIN YFCA"/>
    <property type="match status" value="1"/>
</dbReference>
<dbReference type="GO" id="GO:0005886">
    <property type="term" value="C:plasma membrane"/>
    <property type="evidence" value="ECO:0007669"/>
    <property type="project" value="UniProtKB-SubCell"/>
</dbReference>
<dbReference type="AlphaFoldDB" id="A0A921NRJ2"/>
<keyword evidence="6 8" id="KW-1133">Transmembrane helix</keyword>
<keyword evidence="5 8" id="KW-0812">Transmembrane</keyword>
<evidence type="ECO:0000313" key="9">
    <source>
        <dbReference type="EMBL" id="KAF0677347.1"/>
    </source>
</evidence>
<name>A0A921NRJ2_9RHOB</name>
<dbReference type="OrthoDB" id="7028171at2"/>
<gene>
    <name evidence="9" type="ORF">PMES_00258</name>
</gene>
<feature type="transmembrane region" description="Helical" evidence="8">
    <location>
        <begin position="228"/>
        <end position="246"/>
    </location>
</feature>
<comment type="caution">
    <text evidence="9">The sequence shown here is derived from an EMBL/GenBank/DDBJ whole genome shotgun (WGS) entry which is preliminary data.</text>
</comment>